<reference evidence="3" key="1">
    <citation type="submission" date="2022-11" db="UniProtKB">
        <authorList>
            <consortium name="WormBaseParasite"/>
        </authorList>
    </citation>
    <scope>IDENTIFICATION</scope>
</reference>
<evidence type="ECO:0000313" key="2">
    <source>
        <dbReference type="Proteomes" id="UP000887574"/>
    </source>
</evidence>
<feature type="compositionally biased region" description="Polar residues" evidence="1">
    <location>
        <begin position="137"/>
        <end position="148"/>
    </location>
</feature>
<feature type="compositionally biased region" description="Polar residues" evidence="1">
    <location>
        <begin position="1"/>
        <end position="14"/>
    </location>
</feature>
<sequence length="639" mass="69109">MSTEEPTEQQQLHSNVEGVEKQGSPIKLPTSQESQPEIGRILKKTGIMFYRKTNRGTAVVFTKLFVIMVKSPFVKSQKSFQPNGTSMNNNSINSAAPVLEVSKATEEEGESQPTSENLPQDVVEPTSSPEKSAADGLNNTSNSNSTPEGNGDVAAPADVAMEEPKASDEPAVEPEVEVPAADVEPVCEKVEHAPLTHEEAKEEAKAEDDQTKEESSEKAAAAEEPKATGKRGLPKWMVEDAEDYKVEDSEPEPPKKSPNQEGSARGGRKGRGRGRAAIGAVALTPTKAAASTPSGNAGTSAREASPPSSRPRRSTRRIDYANPDSATVIAEVDDEEPGGLTSGRRGGGRGRAKGRAPASGKAKKRKAGADSSASEDNDEDGSSDYGSAKKKKRGPKGRRGRPAGSKSKTPKTKAAKPAASKGGRKGRKGKNADKDSDDEEGEVVYDDQESGHENEDSPMEEEEAVSAKQAVDSTTKAPAKSVEGRQLKLLQKASGRSWWRCSRRGKSTIRMSSLAINHQLDDLSDDSYEFMSENLSPTQCTVVEHRSLPLKPVYFDDDFRLNSCGWTRNTHEILICHALGEKFLLGSFFNAQNHTIGNLVEEDLPSKPLKQYGTTIFFLMIKIDLSKWILNTIKRYVFK</sequence>
<feature type="compositionally biased region" description="Acidic residues" evidence="1">
    <location>
        <begin position="435"/>
        <end position="448"/>
    </location>
</feature>
<organism evidence="2 3">
    <name type="scientific">Ditylenchus dipsaci</name>
    <dbReference type="NCBI Taxonomy" id="166011"/>
    <lineage>
        <taxon>Eukaryota</taxon>
        <taxon>Metazoa</taxon>
        <taxon>Ecdysozoa</taxon>
        <taxon>Nematoda</taxon>
        <taxon>Chromadorea</taxon>
        <taxon>Rhabditida</taxon>
        <taxon>Tylenchina</taxon>
        <taxon>Tylenchomorpha</taxon>
        <taxon>Sphaerularioidea</taxon>
        <taxon>Anguinidae</taxon>
        <taxon>Anguininae</taxon>
        <taxon>Ditylenchus</taxon>
    </lineage>
</organism>
<feature type="compositionally biased region" description="Basic and acidic residues" evidence="1">
    <location>
        <begin position="243"/>
        <end position="255"/>
    </location>
</feature>
<name>A0A915EL31_9BILA</name>
<dbReference type="AlphaFoldDB" id="A0A915EL31"/>
<dbReference type="WBParaSite" id="jg7877">
    <property type="protein sequence ID" value="jg7877"/>
    <property type="gene ID" value="jg7877"/>
</dbReference>
<proteinExistence type="predicted"/>
<feature type="compositionally biased region" description="Basic and acidic residues" evidence="1">
    <location>
        <begin position="186"/>
        <end position="227"/>
    </location>
</feature>
<feature type="compositionally biased region" description="Polar residues" evidence="1">
    <location>
        <begin position="289"/>
        <end position="298"/>
    </location>
</feature>
<evidence type="ECO:0000256" key="1">
    <source>
        <dbReference type="SAM" id="MobiDB-lite"/>
    </source>
</evidence>
<feature type="region of interest" description="Disordered" evidence="1">
    <location>
        <begin position="102"/>
        <end position="483"/>
    </location>
</feature>
<feature type="region of interest" description="Disordered" evidence="1">
    <location>
        <begin position="1"/>
        <end position="37"/>
    </location>
</feature>
<keyword evidence="2" id="KW-1185">Reference proteome</keyword>
<feature type="compositionally biased region" description="Acidic residues" evidence="1">
    <location>
        <begin position="373"/>
        <end position="382"/>
    </location>
</feature>
<evidence type="ECO:0000313" key="3">
    <source>
        <dbReference type="WBParaSite" id="jg7877"/>
    </source>
</evidence>
<accession>A0A915EL31</accession>
<protein>
    <submittedName>
        <fullName evidence="3">Uncharacterized protein</fullName>
    </submittedName>
</protein>
<feature type="compositionally biased region" description="Basic residues" evidence="1">
    <location>
        <begin position="388"/>
        <end position="401"/>
    </location>
</feature>
<dbReference type="Proteomes" id="UP000887574">
    <property type="component" value="Unplaced"/>
</dbReference>